<protein>
    <recommendedName>
        <fullName evidence="3">Serine kinase</fullName>
    </recommendedName>
</protein>
<dbReference type="Gene3D" id="3.40.50.300">
    <property type="entry name" value="P-loop containing nucleotide triphosphate hydrolases"/>
    <property type="match status" value="1"/>
</dbReference>
<dbReference type="SUPFAM" id="SSF53795">
    <property type="entry name" value="PEP carboxykinase-like"/>
    <property type="match status" value="1"/>
</dbReference>
<organism evidence="1 2">
    <name type="scientific">Alteromonas alba</name>
    <dbReference type="NCBI Taxonomy" id="2079529"/>
    <lineage>
        <taxon>Bacteria</taxon>
        <taxon>Pseudomonadati</taxon>
        <taxon>Pseudomonadota</taxon>
        <taxon>Gammaproteobacteria</taxon>
        <taxon>Alteromonadales</taxon>
        <taxon>Alteromonadaceae</taxon>
        <taxon>Alteromonas/Salinimonas group</taxon>
        <taxon>Alteromonas</taxon>
    </lineage>
</organism>
<dbReference type="EMBL" id="PVNP01000216">
    <property type="protein sequence ID" value="PRO71070.1"/>
    <property type="molecule type" value="Genomic_DNA"/>
</dbReference>
<proteinExistence type="predicted"/>
<reference evidence="2" key="1">
    <citation type="journal article" date="2020" name="Int. J. Syst. Evol. Microbiol.">
        <title>Alteromonas alba sp. nov., a marine bacterium isolated from the seawater of the West Pacific Ocean.</title>
        <authorList>
            <person name="Sun C."/>
            <person name="Wu Y.-H."/>
            <person name="Xamxidin M."/>
            <person name="Cheng H."/>
            <person name="Xu X.-W."/>
        </authorList>
    </citation>
    <scope>NUCLEOTIDE SEQUENCE [LARGE SCALE GENOMIC DNA]</scope>
    <source>
        <strain evidence="2">190</strain>
    </source>
</reference>
<dbReference type="AlphaFoldDB" id="A0A2S9V3P8"/>
<evidence type="ECO:0000313" key="1">
    <source>
        <dbReference type="EMBL" id="PRO71070.1"/>
    </source>
</evidence>
<evidence type="ECO:0008006" key="3">
    <source>
        <dbReference type="Google" id="ProtNLM"/>
    </source>
</evidence>
<dbReference type="RefSeq" id="WP_105936866.1">
    <property type="nucleotide sequence ID" value="NZ_PVNP01000216.1"/>
</dbReference>
<accession>A0A2S9V3P8</accession>
<dbReference type="OrthoDB" id="6330505at2"/>
<comment type="caution">
    <text evidence="1">The sequence shown here is derived from an EMBL/GenBank/DDBJ whole genome shotgun (WGS) entry which is preliminary data.</text>
</comment>
<keyword evidence="2" id="KW-1185">Reference proteome</keyword>
<dbReference type="InterPro" id="IPR027417">
    <property type="entry name" value="P-loop_NTPase"/>
</dbReference>
<evidence type="ECO:0000313" key="2">
    <source>
        <dbReference type="Proteomes" id="UP000238949"/>
    </source>
</evidence>
<gene>
    <name evidence="1" type="ORF">C6Y40_23740</name>
</gene>
<dbReference type="Proteomes" id="UP000238949">
    <property type="component" value="Unassembled WGS sequence"/>
</dbReference>
<sequence>METDPQQELIALSRNPLHGVTLTFDGTQGTTPHQLNAQFAQITPEPQNEAVWQLVDEGERYQSLITLTQATERWQLAVQCEGQGVFELNQNSLTIDWQPGGTGPAHYLQTMGISLFLELNGHLCLHANTLVKNQQAHLFLAPSRTGKSTLTALLTTLGYTLTTDDMAALYQTAQQPMQYQVYPSWAKVRLWPDSAELLKSQLTNQAVQQKKVHQRFAKQEISFAPQRTHAPTPVKAMYYLNRTEPTDSAESDQVTLTRIAPSAALIILMQNSMLGDAYRALGIEKQRIQALAELLQSIPFYKVSYPSGLENLPNIANQIDKLINNQN</sequence>
<name>A0A2S9V3P8_9ALTE</name>